<dbReference type="Pfam" id="PF04911">
    <property type="entry name" value="ATP-synt_J"/>
    <property type="match status" value="1"/>
</dbReference>
<keyword evidence="4" id="KW-1185">Reference proteome</keyword>
<evidence type="ECO:0000256" key="2">
    <source>
        <dbReference type="SAM" id="Phobius"/>
    </source>
</evidence>
<sequence>MDDSHSLQTLPEPTFDRKLQDDLRYHLPPTAFFLKKKKQATMSFFGVRAWPTPVFKPMSHFIVGGAITFYLVNKMQNAMLKSPVYAKDPRNPHGNVSSSFRPYFN</sequence>
<feature type="compositionally biased region" description="Polar residues" evidence="1">
    <location>
        <begin position="94"/>
        <end position="105"/>
    </location>
</feature>
<organism evidence="3 4">
    <name type="scientific">Puccinia sorghi</name>
    <dbReference type="NCBI Taxonomy" id="27349"/>
    <lineage>
        <taxon>Eukaryota</taxon>
        <taxon>Fungi</taxon>
        <taxon>Dikarya</taxon>
        <taxon>Basidiomycota</taxon>
        <taxon>Pucciniomycotina</taxon>
        <taxon>Pucciniomycetes</taxon>
        <taxon>Pucciniales</taxon>
        <taxon>Pucciniaceae</taxon>
        <taxon>Puccinia</taxon>
    </lineage>
</organism>
<evidence type="ECO:0000256" key="1">
    <source>
        <dbReference type="SAM" id="MobiDB-lite"/>
    </source>
</evidence>
<accession>A0A0L6VPF7</accession>
<keyword evidence="2" id="KW-0812">Transmembrane</keyword>
<dbReference type="PANTHER" id="PTHR28060">
    <property type="entry name" value="ATP SYNTHASE SUBUNIT J, MITOCHONDRIAL"/>
    <property type="match status" value="1"/>
</dbReference>
<protein>
    <recommendedName>
        <fullName evidence="5">F-type H+-transporting ATPase subunit J</fullName>
    </recommendedName>
</protein>
<gene>
    <name evidence="3" type="ORF">VP01_1250g11</name>
</gene>
<dbReference type="Proteomes" id="UP000037035">
    <property type="component" value="Unassembled WGS sequence"/>
</dbReference>
<dbReference type="VEuPathDB" id="FungiDB:VP01_1250g11"/>
<comment type="caution">
    <text evidence="3">The sequence shown here is derived from an EMBL/GenBank/DDBJ whole genome shotgun (WGS) entry which is preliminary data.</text>
</comment>
<dbReference type="GO" id="GO:0046933">
    <property type="term" value="F:proton-transporting ATP synthase activity, rotational mechanism"/>
    <property type="evidence" value="ECO:0007669"/>
    <property type="project" value="TreeGrafter"/>
</dbReference>
<proteinExistence type="predicted"/>
<reference evidence="3 4" key="1">
    <citation type="submission" date="2015-08" db="EMBL/GenBank/DDBJ databases">
        <title>Next Generation Sequencing and Analysis of the Genome of Puccinia sorghi L Schw, the Causal Agent of Maize Common Rust.</title>
        <authorList>
            <person name="Rochi L."/>
            <person name="Burguener G."/>
            <person name="Darino M."/>
            <person name="Turjanski A."/>
            <person name="Kreff E."/>
            <person name="Dieguez M.J."/>
            <person name="Sacco F."/>
        </authorList>
    </citation>
    <scope>NUCLEOTIDE SEQUENCE [LARGE SCALE GENOMIC DNA]</scope>
    <source>
        <strain evidence="3 4">RO10H11247</strain>
    </source>
</reference>
<dbReference type="STRING" id="27349.A0A0L6VPF7"/>
<dbReference type="InterPro" id="IPR006995">
    <property type="entry name" value="ATP_synth_F0_jsu"/>
</dbReference>
<dbReference type="EMBL" id="LAVV01002788">
    <property type="protein sequence ID" value="KNZ62596.1"/>
    <property type="molecule type" value="Genomic_DNA"/>
</dbReference>
<dbReference type="OrthoDB" id="5520611at2759"/>
<feature type="region of interest" description="Disordered" evidence="1">
    <location>
        <begin position="84"/>
        <end position="105"/>
    </location>
</feature>
<evidence type="ECO:0000313" key="3">
    <source>
        <dbReference type="EMBL" id="KNZ62596.1"/>
    </source>
</evidence>
<keyword evidence="2" id="KW-0472">Membrane</keyword>
<dbReference type="GO" id="GO:0045259">
    <property type="term" value="C:proton-transporting ATP synthase complex"/>
    <property type="evidence" value="ECO:0007669"/>
    <property type="project" value="InterPro"/>
</dbReference>
<evidence type="ECO:0008006" key="5">
    <source>
        <dbReference type="Google" id="ProtNLM"/>
    </source>
</evidence>
<dbReference type="AlphaFoldDB" id="A0A0L6VPF7"/>
<keyword evidence="2" id="KW-1133">Transmembrane helix</keyword>
<evidence type="ECO:0000313" key="4">
    <source>
        <dbReference type="Proteomes" id="UP000037035"/>
    </source>
</evidence>
<feature type="transmembrane region" description="Helical" evidence="2">
    <location>
        <begin position="54"/>
        <end position="72"/>
    </location>
</feature>
<dbReference type="PANTHER" id="PTHR28060:SF1">
    <property type="entry name" value="ATP SYNTHASE SUBUNIT J, MITOCHONDRIAL"/>
    <property type="match status" value="1"/>
</dbReference>
<name>A0A0L6VPF7_9BASI</name>